<dbReference type="AlphaFoldDB" id="A0A0E4C8J1"/>
<gene>
    <name evidence="2" type="ORF">1292</name>
</gene>
<dbReference type="Pfam" id="PF08821">
    <property type="entry name" value="CGGC"/>
    <property type="match status" value="1"/>
</dbReference>
<keyword evidence="3" id="KW-1185">Reference proteome</keyword>
<evidence type="ECO:0000313" key="3">
    <source>
        <dbReference type="Proteomes" id="UP000045545"/>
    </source>
</evidence>
<dbReference type="InterPro" id="IPR042298">
    <property type="entry name" value="P-CP_red_C"/>
</dbReference>
<organism evidence="2 3">
    <name type="scientific">Syntrophomonas zehnderi OL-4</name>
    <dbReference type="NCBI Taxonomy" id="690567"/>
    <lineage>
        <taxon>Bacteria</taxon>
        <taxon>Bacillati</taxon>
        <taxon>Bacillota</taxon>
        <taxon>Clostridia</taxon>
        <taxon>Eubacteriales</taxon>
        <taxon>Syntrophomonadaceae</taxon>
        <taxon>Syntrophomonas</taxon>
    </lineage>
</organism>
<name>A0A0E4C8J1_9FIRM</name>
<dbReference type="EMBL" id="CGIH01000026">
    <property type="protein sequence ID" value="CFX48199.1"/>
    <property type="molecule type" value="Genomic_DNA"/>
</dbReference>
<sequence>MQWTEEALQELEKAPGFIRSMAKKAVEKAVKKDGRQEVTRDDVIAGRENYISFAEKKSSDKNITRIAVVRCDTVSEVCPGIACFKAFNNRRQQFKDYGDNVEMIGFFTCGGCSGRRVSRLVDKLLKYDLDVVHLSSCMTLDDDYLPCPHIDEIRKTIESKGVKVVAGTHH</sequence>
<dbReference type="Pfam" id="PF08369">
    <property type="entry name" value="PCP_red"/>
    <property type="match status" value="1"/>
</dbReference>
<dbReference type="SMART" id="SM01078">
    <property type="entry name" value="CGGC"/>
    <property type="match status" value="1"/>
</dbReference>
<dbReference type="Gene3D" id="1.10.8.550">
    <property type="entry name" value="Proto-chlorophyllide reductase 57 kD subunit B"/>
    <property type="match status" value="1"/>
</dbReference>
<dbReference type="STRING" id="690567.1292"/>
<protein>
    <submittedName>
        <fullName evidence="2">Uncharacterized domain CGGC-dom</fullName>
    </submittedName>
</protein>
<evidence type="ECO:0000259" key="1">
    <source>
        <dbReference type="SMART" id="SM01078"/>
    </source>
</evidence>
<dbReference type="InterPro" id="IPR013580">
    <property type="entry name" value="LI-POR_suB-like_C"/>
</dbReference>
<reference evidence="2 3" key="1">
    <citation type="submission" date="2015-03" db="EMBL/GenBank/DDBJ databases">
        <authorList>
            <person name="Murphy D."/>
        </authorList>
    </citation>
    <scope>NUCLEOTIDE SEQUENCE [LARGE SCALE GENOMIC DNA]</scope>
    <source>
        <strain evidence="2 3">OL-4</strain>
    </source>
</reference>
<dbReference type="GO" id="GO:0015995">
    <property type="term" value="P:chlorophyll biosynthetic process"/>
    <property type="evidence" value="ECO:0007669"/>
    <property type="project" value="InterPro"/>
</dbReference>
<dbReference type="InterPro" id="IPR014925">
    <property type="entry name" value="CGGC_dom"/>
</dbReference>
<accession>A0A0E4C8J1</accession>
<evidence type="ECO:0000313" key="2">
    <source>
        <dbReference type="EMBL" id="CFX48199.1"/>
    </source>
</evidence>
<dbReference type="Proteomes" id="UP000045545">
    <property type="component" value="Unassembled WGS sequence"/>
</dbReference>
<dbReference type="GO" id="GO:0015979">
    <property type="term" value="P:photosynthesis"/>
    <property type="evidence" value="ECO:0007669"/>
    <property type="project" value="InterPro"/>
</dbReference>
<dbReference type="GO" id="GO:0016491">
    <property type="term" value="F:oxidoreductase activity"/>
    <property type="evidence" value="ECO:0007669"/>
    <property type="project" value="InterPro"/>
</dbReference>
<proteinExistence type="predicted"/>
<dbReference type="OrthoDB" id="1682132at2"/>
<feature type="domain" description="CGGC" evidence="1">
    <location>
        <begin position="65"/>
        <end position="169"/>
    </location>
</feature>